<evidence type="ECO:0000313" key="2">
    <source>
        <dbReference type="EMBL" id="WNQ09928.1"/>
    </source>
</evidence>
<gene>
    <name evidence="2" type="ORF">MJA45_20220</name>
</gene>
<keyword evidence="3" id="KW-1185">Reference proteome</keyword>
<name>A0AA96RE97_9BACL</name>
<dbReference type="RefSeq" id="WP_315603702.1">
    <property type="nucleotide sequence ID" value="NZ_CP130318.1"/>
</dbReference>
<feature type="transmembrane region" description="Helical" evidence="1">
    <location>
        <begin position="145"/>
        <end position="171"/>
    </location>
</feature>
<sequence>MTMIARKAVKYAAIGKITVRSHLAYVTDFLVRSLFLLIILYIFSQLWGTTFAGEGSSTIAGYSFKQILWYLILTESMTMAFPSLASRMEEEVKSGDIGYKLTRPVSYLSFQYVSYLGEVYVRLLVNLAVAGLLGLLLLGPPSFGWGWAGFFAASIGAVTVNFMLTLILALSSFWVEETRGLEFVYNKILFTIGGMLMPLEIYPETLQRVCGWLPFQTILYFPARTAVAFDGTVLVRMIGIQAAWIAGLGLAAAWVYARGGRKLHVNGG</sequence>
<keyword evidence="1" id="KW-0812">Transmembrane</keyword>
<accession>A0AA96RE97</accession>
<dbReference type="Pfam" id="PF06182">
    <property type="entry name" value="ABC2_membrane_6"/>
    <property type="match status" value="1"/>
</dbReference>
<dbReference type="PANTHER" id="PTHR36832">
    <property type="entry name" value="SLR1174 PROTEIN-RELATED"/>
    <property type="match status" value="1"/>
</dbReference>
<evidence type="ECO:0000313" key="3">
    <source>
        <dbReference type="Proteomes" id="UP001305702"/>
    </source>
</evidence>
<dbReference type="KEGG" id="paun:MJA45_20220"/>
<feature type="transmembrane region" description="Helical" evidence="1">
    <location>
        <begin position="238"/>
        <end position="257"/>
    </location>
</feature>
<keyword evidence="1" id="KW-1133">Transmembrane helix</keyword>
<dbReference type="EMBL" id="CP130318">
    <property type="protein sequence ID" value="WNQ09928.1"/>
    <property type="molecule type" value="Genomic_DNA"/>
</dbReference>
<keyword evidence="1" id="KW-0472">Membrane</keyword>
<feature type="transmembrane region" description="Helical" evidence="1">
    <location>
        <begin position="119"/>
        <end position="139"/>
    </location>
</feature>
<evidence type="ECO:0000256" key="1">
    <source>
        <dbReference type="SAM" id="Phobius"/>
    </source>
</evidence>
<dbReference type="PANTHER" id="PTHR36832:SF1">
    <property type="entry name" value="SLR1174 PROTEIN"/>
    <property type="match status" value="1"/>
</dbReference>
<protein>
    <submittedName>
        <fullName evidence="2">ABC-2 family transporter protein</fullName>
    </submittedName>
</protein>
<dbReference type="Proteomes" id="UP001305702">
    <property type="component" value="Chromosome"/>
</dbReference>
<feature type="transmembrane region" description="Helical" evidence="1">
    <location>
        <begin position="29"/>
        <end position="47"/>
    </location>
</feature>
<proteinExistence type="predicted"/>
<feature type="transmembrane region" description="Helical" evidence="1">
    <location>
        <begin position="67"/>
        <end position="85"/>
    </location>
</feature>
<feature type="transmembrane region" description="Helical" evidence="1">
    <location>
        <begin position="183"/>
        <end position="202"/>
    </location>
</feature>
<dbReference type="AlphaFoldDB" id="A0AA96RE97"/>
<organism evidence="2 3">
    <name type="scientific">Paenibacillus aurantius</name>
    <dbReference type="NCBI Taxonomy" id="2918900"/>
    <lineage>
        <taxon>Bacteria</taxon>
        <taxon>Bacillati</taxon>
        <taxon>Bacillota</taxon>
        <taxon>Bacilli</taxon>
        <taxon>Bacillales</taxon>
        <taxon>Paenibacillaceae</taxon>
        <taxon>Paenibacillus</taxon>
    </lineage>
</organism>
<dbReference type="InterPro" id="IPR010390">
    <property type="entry name" value="ABC-2_transporter-like"/>
</dbReference>
<reference evidence="2 3" key="1">
    <citation type="submission" date="2022-02" db="EMBL/GenBank/DDBJ databases">
        <title>Paenibacillus sp. MBLB1776 Whole Genome Shotgun Sequencing.</title>
        <authorList>
            <person name="Hwang C.Y."/>
            <person name="Cho E.-S."/>
            <person name="Seo M.-J."/>
        </authorList>
    </citation>
    <scope>NUCLEOTIDE SEQUENCE [LARGE SCALE GENOMIC DNA]</scope>
    <source>
        <strain evidence="2 3">MBLB1776</strain>
    </source>
</reference>